<dbReference type="AlphaFoldDB" id="I3SF21"/>
<sequence>MSLLDLIQVVFSVMKILKRIGVGMTGFDVGVMNEAETRSSDKNMKGYDSAEMKKNVTPADTSYLEKTLQQCVQDKTLQNNLSPTKYDEKLNTSQGSLVSIAMRPPKLVQDSGTREARLEAEVQHEKFDTSSSSTKSFSARSSNCTTNKENDCFVTARKNSSTRANDENSWKRPEKILLQCSTNPGTVPLACEKRAVTKRKALTEATNLQQSNDLEITGKWQCPQKRKPYVGPALKQLRLERWVRRV</sequence>
<evidence type="ECO:0000313" key="2">
    <source>
        <dbReference type="EMBL" id="AFK38863.1"/>
    </source>
</evidence>
<feature type="compositionally biased region" description="Low complexity" evidence="1">
    <location>
        <begin position="130"/>
        <end position="141"/>
    </location>
</feature>
<evidence type="ECO:0000256" key="1">
    <source>
        <dbReference type="SAM" id="MobiDB-lite"/>
    </source>
</evidence>
<name>I3SF21_LOTJA</name>
<reference evidence="2" key="1">
    <citation type="submission" date="2012-05" db="EMBL/GenBank/DDBJ databases">
        <authorList>
            <person name="Krishnakumar V."/>
            <person name="Cheung F."/>
            <person name="Xiao Y."/>
            <person name="Chan A."/>
            <person name="Moskal W.A."/>
            <person name="Town C.D."/>
        </authorList>
    </citation>
    <scope>NUCLEOTIDE SEQUENCE</scope>
</reference>
<accession>I3SF21</accession>
<feature type="region of interest" description="Disordered" evidence="1">
    <location>
        <begin position="121"/>
        <end position="141"/>
    </location>
</feature>
<protein>
    <submittedName>
        <fullName evidence="2">Uncharacterized protein</fullName>
    </submittedName>
</protein>
<proteinExistence type="evidence at transcript level"/>
<dbReference type="PANTHER" id="PTHR36368:SF1">
    <property type="entry name" value="ATP-DEPENDENT CASEINOLYTIC PROTEASE_CROTONASE FAMILY PROTEIN"/>
    <property type="match status" value="1"/>
</dbReference>
<dbReference type="PANTHER" id="PTHR36368">
    <property type="entry name" value="ATP-DEPENDENT CASEINOLYTIC PROTEASE/CROTONASE FAMILY PROTEIN"/>
    <property type="match status" value="1"/>
</dbReference>
<organism evidence="2">
    <name type="scientific">Lotus japonicus</name>
    <name type="common">Lotus corniculatus var. japonicus</name>
    <dbReference type="NCBI Taxonomy" id="34305"/>
    <lineage>
        <taxon>Eukaryota</taxon>
        <taxon>Viridiplantae</taxon>
        <taxon>Streptophyta</taxon>
        <taxon>Embryophyta</taxon>
        <taxon>Tracheophyta</taxon>
        <taxon>Spermatophyta</taxon>
        <taxon>Magnoliopsida</taxon>
        <taxon>eudicotyledons</taxon>
        <taxon>Gunneridae</taxon>
        <taxon>Pentapetalae</taxon>
        <taxon>rosids</taxon>
        <taxon>fabids</taxon>
        <taxon>Fabales</taxon>
        <taxon>Fabaceae</taxon>
        <taxon>Papilionoideae</taxon>
        <taxon>50 kb inversion clade</taxon>
        <taxon>NPAAA clade</taxon>
        <taxon>Hologalegina</taxon>
        <taxon>robinioid clade</taxon>
        <taxon>Loteae</taxon>
        <taxon>Lotus</taxon>
    </lineage>
</organism>
<dbReference type="EMBL" id="BT139068">
    <property type="protein sequence ID" value="AFK38863.1"/>
    <property type="molecule type" value="mRNA"/>
</dbReference>